<name>A0A4P7SMI0_9CELL</name>
<organism evidence="1 2">
    <name type="scientific">Cellulomonas shaoxiangyii</name>
    <dbReference type="NCBI Taxonomy" id="2566013"/>
    <lineage>
        <taxon>Bacteria</taxon>
        <taxon>Bacillati</taxon>
        <taxon>Actinomycetota</taxon>
        <taxon>Actinomycetes</taxon>
        <taxon>Micrococcales</taxon>
        <taxon>Cellulomonadaceae</taxon>
        <taxon>Cellulomonas</taxon>
    </lineage>
</organism>
<accession>A0A4P7SMI0</accession>
<protein>
    <recommendedName>
        <fullName evidence="3">Nucleotidyl transferase</fullName>
    </recommendedName>
</protein>
<keyword evidence="2" id="KW-1185">Reference proteome</keyword>
<dbReference type="KEGG" id="celz:E5225_15645"/>
<evidence type="ECO:0000313" key="1">
    <source>
        <dbReference type="EMBL" id="QCB94777.1"/>
    </source>
</evidence>
<dbReference type="EMBL" id="CP039291">
    <property type="protein sequence ID" value="QCB94777.1"/>
    <property type="molecule type" value="Genomic_DNA"/>
</dbReference>
<dbReference type="RefSeq" id="WP_135972051.1">
    <property type="nucleotide sequence ID" value="NZ_CP039291.1"/>
</dbReference>
<proteinExistence type="predicted"/>
<dbReference type="AlphaFoldDB" id="A0A4P7SMI0"/>
<sequence>MTTDPALSREDIHRLLTEVGAYLHVRRWTATVYVAGGAAMSLLFDGRTTTRDIDAVFRSDRGQLEAAVRDVAVRHGLPVDWLSDRVTRHVPDADDTSATELVVPGLHVLVSSERHLLAMKMLAGRERDVPDLALLFARLGITTPAQAVAITDEVFGDTYPVERPPVEYLEALAADVLDEG</sequence>
<gene>
    <name evidence="1" type="ORF">E5225_15645</name>
</gene>
<dbReference type="Proteomes" id="UP000296469">
    <property type="component" value="Chromosome"/>
</dbReference>
<evidence type="ECO:0008006" key="3">
    <source>
        <dbReference type="Google" id="ProtNLM"/>
    </source>
</evidence>
<dbReference type="OrthoDB" id="3788807at2"/>
<reference evidence="1 2" key="1">
    <citation type="submission" date="2019-04" db="EMBL/GenBank/DDBJ databases">
        <title>Isolation and identification of Cellulomonas shaoxiangyii sp. Nov. isolated from feces of the Tibetan antelopes (Pantholops hodgsonii) in the Qinghai-Tibet plateau of China.</title>
        <authorList>
            <person name="Tian Z."/>
        </authorList>
    </citation>
    <scope>NUCLEOTIDE SEQUENCE [LARGE SCALE GENOMIC DNA]</scope>
    <source>
        <strain evidence="1 2">Z28</strain>
    </source>
</reference>
<evidence type="ECO:0000313" key="2">
    <source>
        <dbReference type="Proteomes" id="UP000296469"/>
    </source>
</evidence>